<dbReference type="CDD" id="cd09272">
    <property type="entry name" value="RNase_HI_RT_Ty1"/>
    <property type="match status" value="1"/>
</dbReference>
<keyword evidence="5" id="KW-1185">Reference proteome</keyword>
<evidence type="ECO:0000259" key="3">
    <source>
        <dbReference type="Pfam" id="PF13976"/>
    </source>
</evidence>
<dbReference type="Gene3D" id="3.30.420.10">
    <property type="entry name" value="Ribonuclease H-like superfamily/Ribonuclease H"/>
    <property type="match status" value="1"/>
</dbReference>
<feature type="region of interest" description="Disordered" evidence="1">
    <location>
        <begin position="238"/>
        <end position="257"/>
    </location>
</feature>
<evidence type="ECO:0000256" key="1">
    <source>
        <dbReference type="SAM" id="MobiDB-lite"/>
    </source>
</evidence>
<reference evidence="4 5" key="1">
    <citation type="journal article" date="2021" name="bioRxiv">
        <title>The Gossypium anomalum genome as a resource for cotton improvement and evolutionary analysis of hybrid incompatibility.</title>
        <authorList>
            <person name="Grover C.E."/>
            <person name="Yuan D."/>
            <person name="Arick M.A."/>
            <person name="Miller E.R."/>
            <person name="Hu G."/>
            <person name="Peterson D.G."/>
            <person name="Wendel J.F."/>
            <person name="Udall J.A."/>
        </authorList>
    </citation>
    <scope>NUCLEOTIDE SEQUENCE [LARGE SCALE GENOMIC DNA]</scope>
    <source>
        <strain evidence="4">JFW-Udall</strain>
        <tissue evidence="4">Leaf</tissue>
    </source>
</reference>
<proteinExistence type="predicted"/>
<dbReference type="InterPro" id="IPR043502">
    <property type="entry name" value="DNA/RNA_pol_sf"/>
</dbReference>
<evidence type="ECO:0000313" key="4">
    <source>
        <dbReference type="EMBL" id="KAG8479583.1"/>
    </source>
</evidence>
<dbReference type="PANTHER" id="PTHR11439:SF467">
    <property type="entry name" value="INTEGRASE CATALYTIC DOMAIN-CONTAINING PROTEIN"/>
    <property type="match status" value="1"/>
</dbReference>
<evidence type="ECO:0000259" key="2">
    <source>
        <dbReference type="Pfam" id="PF07727"/>
    </source>
</evidence>
<sequence length="636" mass="71022">MPASFPMAPSTANIWLPTQIDSCDIFTLWHKRLGHPSASVVKNVLDKCSIVFNKDCLDTIYTACQKWKSHKLPFSLSNTEYSEPFALVVSDLWGPAFVICGRNWYYVSFIDMCTRFTWIYLIRQKSQAVDYFNKTGWLRANIDILSTGVSRFWLKQIFQWIIGGRSSSSGHSLFSTYVPLVKPVCSRPLEPFFAQNPEFSSPPGFCPSTSANFKETMGSTSELRSVPCLLDGDYNDSSPTVPSGSANPPTIPTNTHPMVTRSKVGIFKPKAMTVEAIEPHTIEEAFSTPEWRDAAQAEYDALLSNSTWELVPVPNHCKVTGCKWLFKVKKNPDGTIARWKARLVGKGCSQLRQVDVNNAFLNGDLTDEVFMQQPPGYVQYGSNVTPSVTLYVLAYVDDIIITGSEPTCINSFVQRLNKEFSLKYMGDLHYFLGIEVTRSATGCLHICQRKYIHDLLDRSSMTHAKSVRTLMVSSSPLSKDDGEPLHDPTENRSLAGALQYMVLTRPDIAYAKQQVVSRSTAEAEYRSLAATTSDVAWLVSLLQELQLQTVDPPTIWCDNSSVVAVGANPVLHSKFKHVELDLLFMREKVADGSIIVGEVPTCDQVSNSLTKPLFTSSFARFRSLLRVLPVRKMGEC</sequence>
<dbReference type="InterPro" id="IPR025724">
    <property type="entry name" value="GAG-pre-integrase_dom"/>
</dbReference>
<dbReference type="Proteomes" id="UP000701853">
    <property type="component" value="Chromosome 11"/>
</dbReference>
<organism evidence="4 5">
    <name type="scientific">Gossypium anomalum</name>
    <dbReference type="NCBI Taxonomy" id="47600"/>
    <lineage>
        <taxon>Eukaryota</taxon>
        <taxon>Viridiplantae</taxon>
        <taxon>Streptophyta</taxon>
        <taxon>Embryophyta</taxon>
        <taxon>Tracheophyta</taxon>
        <taxon>Spermatophyta</taxon>
        <taxon>Magnoliopsida</taxon>
        <taxon>eudicotyledons</taxon>
        <taxon>Gunneridae</taxon>
        <taxon>Pentapetalae</taxon>
        <taxon>rosids</taxon>
        <taxon>malvids</taxon>
        <taxon>Malvales</taxon>
        <taxon>Malvaceae</taxon>
        <taxon>Malvoideae</taxon>
        <taxon>Gossypium</taxon>
    </lineage>
</organism>
<dbReference type="AlphaFoldDB" id="A0A8J5Y1P9"/>
<protein>
    <recommendedName>
        <fullName evidence="6">Reverse transcriptase Ty1/copia-type domain-containing protein</fullName>
    </recommendedName>
</protein>
<dbReference type="Pfam" id="PF13976">
    <property type="entry name" value="gag_pre-integrs"/>
    <property type="match status" value="1"/>
</dbReference>
<dbReference type="SUPFAM" id="SSF56672">
    <property type="entry name" value="DNA/RNA polymerases"/>
    <property type="match status" value="1"/>
</dbReference>
<dbReference type="Pfam" id="PF07727">
    <property type="entry name" value="RVT_2"/>
    <property type="match status" value="1"/>
</dbReference>
<gene>
    <name evidence="4" type="ORF">CXB51_029351</name>
</gene>
<dbReference type="EMBL" id="JAHUZN010000011">
    <property type="protein sequence ID" value="KAG8479583.1"/>
    <property type="molecule type" value="Genomic_DNA"/>
</dbReference>
<comment type="caution">
    <text evidence="4">The sequence shown here is derived from an EMBL/GenBank/DDBJ whole genome shotgun (WGS) entry which is preliminary data.</text>
</comment>
<dbReference type="InterPro" id="IPR012337">
    <property type="entry name" value="RNaseH-like_sf"/>
</dbReference>
<accession>A0A8J5Y1P9</accession>
<name>A0A8J5Y1P9_9ROSI</name>
<dbReference type="GO" id="GO:0003676">
    <property type="term" value="F:nucleic acid binding"/>
    <property type="evidence" value="ECO:0007669"/>
    <property type="project" value="InterPro"/>
</dbReference>
<dbReference type="PANTHER" id="PTHR11439">
    <property type="entry name" value="GAG-POL-RELATED RETROTRANSPOSON"/>
    <property type="match status" value="1"/>
</dbReference>
<dbReference type="InterPro" id="IPR036397">
    <property type="entry name" value="RNaseH_sf"/>
</dbReference>
<evidence type="ECO:0000313" key="5">
    <source>
        <dbReference type="Proteomes" id="UP000701853"/>
    </source>
</evidence>
<feature type="domain" description="Reverse transcriptase Ty1/copia-type" evidence="2">
    <location>
        <begin position="389"/>
        <end position="471"/>
    </location>
</feature>
<feature type="domain" description="GAG-pre-integrase" evidence="3">
    <location>
        <begin position="24"/>
        <end position="69"/>
    </location>
</feature>
<dbReference type="InterPro" id="IPR013103">
    <property type="entry name" value="RVT_2"/>
</dbReference>
<evidence type="ECO:0008006" key="6">
    <source>
        <dbReference type="Google" id="ProtNLM"/>
    </source>
</evidence>
<dbReference type="OrthoDB" id="997331at2759"/>
<dbReference type="SUPFAM" id="SSF53098">
    <property type="entry name" value="Ribonuclease H-like"/>
    <property type="match status" value="1"/>
</dbReference>